<evidence type="ECO:0000313" key="4">
    <source>
        <dbReference type="Proteomes" id="UP000231581"/>
    </source>
</evidence>
<dbReference type="InterPro" id="IPR001509">
    <property type="entry name" value="Epimerase_deHydtase"/>
</dbReference>
<proteinExistence type="inferred from homology"/>
<accession>A0A2H0BUA3</accession>
<dbReference type="EMBL" id="PCSZ01000044">
    <property type="protein sequence ID" value="PIP60630.1"/>
    <property type="molecule type" value="Genomic_DNA"/>
</dbReference>
<comment type="caution">
    <text evidence="3">The sequence shown here is derived from an EMBL/GenBank/DDBJ whole genome shotgun (WGS) entry which is preliminary data.</text>
</comment>
<organism evidence="3 4">
    <name type="scientific">Candidatus Uhrbacteria bacterium CG22_combo_CG10-13_8_21_14_all_47_17</name>
    <dbReference type="NCBI Taxonomy" id="1975041"/>
    <lineage>
        <taxon>Bacteria</taxon>
        <taxon>Candidatus Uhriibacteriota</taxon>
    </lineage>
</organism>
<dbReference type="AlphaFoldDB" id="A0A2H0BUA3"/>
<dbReference type="InterPro" id="IPR036291">
    <property type="entry name" value="NAD(P)-bd_dom_sf"/>
</dbReference>
<evidence type="ECO:0000259" key="2">
    <source>
        <dbReference type="Pfam" id="PF01370"/>
    </source>
</evidence>
<evidence type="ECO:0000313" key="3">
    <source>
        <dbReference type="EMBL" id="PIP60630.1"/>
    </source>
</evidence>
<gene>
    <name evidence="3" type="ORF">COX00_02190</name>
</gene>
<evidence type="ECO:0000256" key="1">
    <source>
        <dbReference type="ARBA" id="ARBA00007637"/>
    </source>
</evidence>
<dbReference type="PANTHER" id="PTHR43000">
    <property type="entry name" value="DTDP-D-GLUCOSE 4,6-DEHYDRATASE-RELATED"/>
    <property type="match status" value="1"/>
</dbReference>
<feature type="domain" description="NAD-dependent epimerase/dehydratase" evidence="2">
    <location>
        <begin position="7"/>
        <end position="223"/>
    </location>
</feature>
<comment type="similarity">
    <text evidence="1">Belongs to the NAD(P)-dependent epimerase/dehydratase family.</text>
</comment>
<reference evidence="3 4" key="1">
    <citation type="submission" date="2017-09" db="EMBL/GenBank/DDBJ databases">
        <title>Depth-based differentiation of microbial function through sediment-hosted aquifers and enrichment of novel symbionts in the deep terrestrial subsurface.</title>
        <authorList>
            <person name="Probst A.J."/>
            <person name="Ladd B."/>
            <person name="Jarett J.K."/>
            <person name="Geller-Mcgrath D.E."/>
            <person name="Sieber C.M."/>
            <person name="Emerson J.B."/>
            <person name="Anantharaman K."/>
            <person name="Thomas B.C."/>
            <person name="Malmstrom R."/>
            <person name="Stieglmeier M."/>
            <person name="Klingl A."/>
            <person name="Woyke T."/>
            <person name="Ryan C.M."/>
            <person name="Banfield J.F."/>
        </authorList>
    </citation>
    <scope>NUCLEOTIDE SEQUENCE [LARGE SCALE GENOMIC DNA]</scope>
    <source>
        <strain evidence="3">CG22_combo_CG10-13_8_21_14_all_47_17</strain>
    </source>
</reference>
<dbReference type="SUPFAM" id="SSF51735">
    <property type="entry name" value="NAD(P)-binding Rossmann-fold domains"/>
    <property type="match status" value="1"/>
</dbReference>
<dbReference type="Gene3D" id="3.40.50.720">
    <property type="entry name" value="NAD(P)-binding Rossmann-like Domain"/>
    <property type="match status" value="1"/>
</dbReference>
<dbReference type="Proteomes" id="UP000231581">
    <property type="component" value="Unassembled WGS sequence"/>
</dbReference>
<sequence>MTNTKKILVTGGAGFIGSHLCEALVKNPNNQVVSLDNYSTGRKENHILGVEYLEGETRDIGRLIDFTPDIIYHLGEYSRTSESFREPEKTWLFNVEGTFRVLEFCRTRKVPKILYAGSSTKLADGGDGRNQSPYAWSKATNTELIQRYGEWYGLPYVTVYFYNVYGTREIQDGPYATLIGIFKRLRKEGKPLTLVSPGTQYRSFTHVDDIVRGILAAAEKGSGDGYCLGPREMYTIKDVAEFFGGEIEWLPEKPGDRKTVAIDLSKTEEELSWKASIRLEDHIRDFLRDL</sequence>
<protein>
    <submittedName>
        <fullName evidence="3">ADP-L-glycero-D-manno-heptose-6-epimerase</fullName>
    </submittedName>
</protein>
<name>A0A2H0BUA3_9BACT</name>
<dbReference type="Pfam" id="PF01370">
    <property type="entry name" value="Epimerase"/>
    <property type="match status" value="1"/>
</dbReference>